<dbReference type="EMBL" id="GL629765">
    <property type="protein sequence ID" value="EFX04207.1"/>
    <property type="molecule type" value="Genomic_DNA"/>
</dbReference>
<organism evidence="2">
    <name type="scientific">Grosmannia clavigera (strain kw1407 / UAMH 11150)</name>
    <name type="common">Blue stain fungus</name>
    <name type="synonym">Graphiocladiella clavigera</name>
    <dbReference type="NCBI Taxonomy" id="655863"/>
    <lineage>
        <taxon>Eukaryota</taxon>
        <taxon>Fungi</taxon>
        <taxon>Dikarya</taxon>
        <taxon>Ascomycota</taxon>
        <taxon>Pezizomycotina</taxon>
        <taxon>Sordariomycetes</taxon>
        <taxon>Sordariomycetidae</taxon>
        <taxon>Ophiostomatales</taxon>
        <taxon>Ophiostomataceae</taxon>
        <taxon>Leptographium</taxon>
    </lineage>
</organism>
<name>F0XEP5_GROCL</name>
<sequence length="72" mass="7660">MYMEYMQAGTTSLSILILTGHTGLVETGNKDETFSGDSRVASLSSRSDLHHPLPNTAVQARAGHAAPWLCSA</sequence>
<gene>
    <name evidence="1" type="ORF">CMQ_1135</name>
</gene>
<dbReference type="GeneID" id="25973980"/>
<protein>
    <submittedName>
        <fullName evidence="1">Uncharacterized protein</fullName>
    </submittedName>
</protein>
<proteinExistence type="predicted"/>
<keyword evidence="2" id="KW-1185">Reference proteome</keyword>
<reference evidence="1 2" key="1">
    <citation type="journal article" date="2011" name="Proc. Natl. Acad. Sci. U.S.A.">
        <title>Genome and transcriptome analyses of the mountain pine beetle-fungal symbiont Grosmannia clavigera, a lodgepole pine pathogen.</title>
        <authorList>
            <person name="DiGuistini S."/>
            <person name="Wang Y."/>
            <person name="Liao N.Y."/>
            <person name="Taylor G."/>
            <person name="Tanguay P."/>
            <person name="Feau N."/>
            <person name="Henrissat B."/>
            <person name="Chan S.K."/>
            <person name="Hesse-Orce U."/>
            <person name="Alamouti S.M."/>
            <person name="Tsui C.K.M."/>
            <person name="Docking R.T."/>
            <person name="Levasseur A."/>
            <person name="Haridas S."/>
            <person name="Robertson G."/>
            <person name="Birol I."/>
            <person name="Holt R.A."/>
            <person name="Marra M.A."/>
            <person name="Hamelin R.C."/>
            <person name="Hirst M."/>
            <person name="Jones S.J.M."/>
            <person name="Bohlmann J."/>
            <person name="Breuil C."/>
        </authorList>
    </citation>
    <scope>NUCLEOTIDE SEQUENCE [LARGE SCALE GENOMIC DNA]</scope>
    <source>
        <strain evidence="2">kw1407 / UAMH 11150</strain>
    </source>
</reference>
<dbReference type="RefSeq" id="XP_014173689.1">
    <property type="nucleotide sequence ID" value="XM_014318214.1"/>
</dbReference>
<evidence type="ECO:0000313" key="2">
    <source>
        <dbReference type="Proteomes" id="UP000007796"/>
    </source>
</evidence>
<dbReference type="Proteomes" id="UP000007796">
    <property type="component" value="Unassembled WGS sequence"/>
</dbReference>
<dbReference type="InParanoid" id="F0XEP5"/>
<dbReference type="AlphaFoldDB" id="F0XEP5"/>
<evidence type="ECO:0000313" key="1">
    <source>
        <dbReference type="EMBL" id="EFX04207.1"/>
    </source>
</evidence>
<dbReference type="HOGENOM" id="CLU_2722479_0_0_1"/>
<accession>F0XEP5</accession>